<comment type="function">
    <text evidence="9">Essential subunit of the Sec protein translocation channel SecYEG. Clamps together the 2 halves of SecY. May contact the channel plug during translocation.</text>
</comment>
<keyword evidence="6 9" id="KW-1133">Transmembrane helix</keyword>
<dbReference type="InterPro" id="IPR005807">
    <property type="entry name" value="SecE_bac"/>
</dbReference>
<keyword evidence="11" id="KW-1185">Reference proteome</keyword>
<dbReference type="GO" id="GO:0006605">
    <property type="term" value="P:protein targeting"/>
    <property type="evidence" value="ECO:0007669"/>
    <property type="project" value="UniProtKB-UniRule"/>
</dbReference>
<evidence type="ECO:0000256" key="7">
    <source>
        <dbReference type="ARBA" id="ARBA00023010"/>
    </source>
</evidence>
<dbReference type="GO" id="GO:0005886">
    <property type="term" value="C:plasma membrane"/>
    <property type="evidence" value="ECO:0007669"/>
    <property type="project" value="UniProtKB-SubCell"/>
</dbReference>
<dbReference type="PANTHER" id="PTHR33910">
    <property type="entry name" value="PROTEIN TRANSLOCASE SUBUNIT SECE"/>
    <property type="match status" value="1"/>
</dbReference>
<evidence type="ECO:0000256" key="6">
    <source>
        <dbReference type="ARBA" id="ARBA00022989"/>
    </source>
</evidence>
<protein>
    <recommendedName>
        <fullName evidence="9">Protein translocase subunit SecE</fullName>
    </recommendedName>
</protein>
<evidence type="ECO:0000256" key="3">
    <source>
        <dbReference type="ARBA" id="ARBA00022475"/>
    </source>
</evidence>
<dbReference type="PANTHER" id="PTHR33910:SF1">
    <property type="entry name" value="PROTEIN TRANSLOCASE SUBUNIT SECE"/>
    <property type="match status" value="1"/>
</dbReference>
<dbReference type="GO" id="GO:0065002">
    <property type="term" value="P:intracellular protein transmembrane transport"/>
    <property type="evidence" value="ECO:0007669"/>
    <property type="project" value="UniProtKB-UniRule"/>
</dbReference>
<dbReference type="HAMAP" id="MF_00422">
    <property type="entry name" value="SecE"/>
    <property type="match status" value="1"/>
</dbReference>
<dbReference type="eggNOG" id="COG0690">
    <property type="taxonomic scope" value="Bacteria"/>
</dbReference>
<dbReference type="GO" id="GO:0043952">
    <property type="term" value="P:protein transport by the Sec complex"/>
    <property type="evidence" value="ECO:0007669"/>
    <property type="project" value="UniProtKB-UniRule"/>
</dbReference>
<sequence length="75" mass="8918">MGVRIPPPVQKNNVMINYIKESYEELKNHVTWPTLADAQREMVIVVVFSVLFSLLIWGMDSFFEWLMALYFNFMK</sequence>
<dbReference type="Proteomes" id="UP000038055">
    <property type="component" value="Unassembled WGS sequence"/>
</dbReference>
<evidence type="ECO:0000313" key="11">
    <source>
        <dbReference type="Proteomes" id="UP000038055"/>
    </source>
</evidence>
<proteinExistence type="inferred from homology"/>
<evidence type="ECO:0000256" key="2">
    <source>
        <dbReference type="ARBA" id="ARBA00022448"/>
    </source>
</evidence>
<accession>A0A0B7GZT5</accession>
<evidence type="ECO:0000256" key="8">
    <source>
        <dbReference type="ARBA" id="ARBA00023136"/>
    </source>
</evidence>
<dbReference type="Pfam" id="PF00584">
    <property type="entry name" value="SecE"/>
    <property type="match status" value="1"/>
</dbReference>
<organism evidence="10 11">
    <name type="scientific">Capnocytophaga cynodegmi</name>
    <dbReference type="NCBI Taxonomy" id="28189"/>
    <lineage>
        <taxon>Bacteria</taxon>
        <taxon>Pseudomonadati</taxon>
        <taxon>Bacteroidota</taxon>
        <taxon>Flavobacteriia</taxon>
        <taxon>Flavobacteriales</taxon>
        <taxon>Flavobacteriaceae</taxon>
        <taxon>Capnocytophaga</taxon>
    </lineage>
</organism>
<evidence type="ECO:0000256" key="5">
    <source>
        <dbReference type="ARBA" id="ARBA00022927"/>
    </source>
</evidence>
<keyword evidence="7 9" id="KW-0811">Translocation</keyword>
<reference evidence="11" key="1">
    <citation type="submission" date="2015-01" db="EMBL/GenBank/DDBJ databases">
        <authorList>
            <person name="MANFREDI Pablo"/>
        </authorList>
    </citation>
    <scope>NUCLEOTIDE SEQUENCE [LARGE SCALE GENOMIC DNA]</scope>
    <source>
        <strain evidence="11">Ccyn2B</strain>
    </source>
</reference>
<gene>
    <name evidence="9" type="primary">secE</name>
    <name evidence="10" type="ORF">CCYN2B_110179</name>
</gene>
<dbReference type="STRING" id="28189.CCYN74_320017"/>
<evidence type="ECO:0000256" key="9">
    <source>
        <dbReference type="HAMAP-Rule" id="MF_00422"/>
    </source>
</evidence>
<dbReference type="AlphaFoldDB" id="A0A0B7GZT5"/>
<comment type="subunit">
    <text evidence="9">Component of the Sec protein translocase complex. Heterotrimer consisting of SecY, SecE and SecG subunits. The heterotrimers can form oligomers, although 1 heterotrimer is thought to be able to translocate proteins. Interacts with the ribosome. Interacts with SecDF, and other proteins may be involved. Interacts with SecA.</text>
</comment>
<evidence type="ECO:0000313" key="10">
    <source>
        <dbReference type="EMBL" id="CEN32660.1"/>
    </source>
</evidence>
<evidence type="ECO:0000256" key="4">
    <source>
        <dbReference type="ARBA" id="ARBA00022692"/>
    </source>
</evidence>
<dbReference type="Gene3D" id="1.20.5.1030">
    <property type="entry name" value="Preprotein translocase secy subunit"/>
    <property type="match status" value="1"/>
</dbReference>
<dbReference type="GO" id="GO:0009306">
    <property type="term" value="P:protein secretion"/>
    <property type="evidence" value="ECO:0007669"/>
    <property type="project" value="UniProtKB-UniRule"/>
</dbReference>
<feature type="transmembrane region" description="Helical" evidence="9">
    <location>
        <begin position="42"/>
        <end position="71"/>
    </location>
</feature>
<dbReference type="GO" id="GO:0008320">
    <property type="term" value="F:protein transmembrane transporter activity"/>
    <property type="evidence" value="ECO:0007669"/>
    <property type="project" value="UniProtKB-UniRule"/>
</dbReference>
<keyword evidence="4 9" id="KW-0812">Transmembrane</keyword>
<dbReference type="InterPro" id="IPR001901">
    <property type="entry name" value="Translocase_SecE/Sec61-g"/>
</dbReference>
<dbReference type="NCBIfam" id="TIGR00964">
    <property type="entry name" value="secE_bact"/>
    <property type="match status" value="1"/>
</dbReference>
<keyword evidence="3 9" id="KW-1003">Cell membrane</keyword>
<comment type="similarity">
    <text evidence="9">Belongs to the SecE/SEC61-gamma family.</text>
</comment>
<keyword evidence="2 9" id="KW-0813">Transport</keyword>
<keyword evidence="8 9" id="KW-0472">Membrane</keyword>
<comment type="subcellular location">
    <subcellularLocation>
        <location evidence="9">Cell membrane</location>
        <topology evidence="9">Single-pass membrane protein</topology>
    </subcellularLocation>
    <subcellularLocation>
        <location evidence="1">Membrane</location>
    </subcellularLocation>
</comment>
<dbReference type="InterPro" id="IPR038379">
    <property type="entry name" value="SecE_sf"/>
</dbReference>
<dbReference type="EMBL" id="CDOD01000003">
    <property type="protein sequence ID" value="CEN32660.1"/>
    <property type="molecule type" value="Genomic_DNA"/>
</dbReference>
<name>A0A0B7GZT5_9FLAO</name>
<evidence type="ECO:0000256" key="1">
    <source>
        <dbReference type="ARBA" id="ARBA00004370"/>
    </source>
</evidence>
<keyword evidence="5 9" id="KW-0653">Protein transport</keyword>